<organism evidence="1 2">
    <name type="scientific">Cuscuta europaea</name>
    <name type="common">European dodder</name>
    <dbReference type="NCBI Taxonomy" id="41803"/>
    <lineage>
        <taxon>Eukaryota</taxon>
        <taxon>Viridiplantae</taxon>
        <taxon>Streptophyta</taxon>
        <taxon>Embryophyta</taxon>
        <taxon>Tracheophyta</taxon>
        <taxon>Spermatophyta</taxon>
        <taxon>Magnoliopsida</taxon>
        <taxon>eudicotyledons</taxon>
        <taxon>Gunneridae</taxon>
        <taxon>Pentapetalae</taxon>
        <taxon>asterids</taxon>
        <taxon>lamiids</taxon>
        <taxon>Solanales</taxon>
        <taxon>Convolvulaceae</taxon>
        <taxon>Cuscuteae</taxon>
        <taxon>Cuscuta</taxon>
        <taxon>Cuscuta subgen. Cuscuta</taxon>
    </lineage>
</organism>
<name>A0A9P0ZSS6_CUSEU</name>
<dbReference type="EMBL" id="CAMAPE010000054">
    <property type="protein sequence ID" value="CAH9110967.1"/>
    <property type="molecule type" value="Genomic_DNA"/>
</dbReference>
<evidence type="ECO:0000313" key="2">
    <source>
        <dbReference type="Proteomes" id="UP001152484"/>
    </source>
</evidence>
<dbReference type="Proteomes" id="UP001152484">
    <property type="component" value="Unassembled WGS sequence"/>
</dbReference>
<sequence>MYAIAEDVALAQSPISNEDLVISILNGLGPDYSDLTSAIRVRTTALPMVEHLNCSRFYLNVRNGFKKQLRWPSLSSLQQTLPILGSVASIIQMTGAVRLIAEDMKLMLGIMLLDPPIRR</sequence>
<accession>A0A9P0ZSS6</accession>
<keyword evidence="2" id="KW-1185">Reference proteome</keyword>
<protein>
    <submittedName>
        <fullName evidence="1">Uncharacterized protein</fullName>
    </submittedName>
</protein>
<evidence type="ECO:0000313" key="1">
    <source>
        <dbReference type="EMBL" id="CAH9110967.1"/>
    </source>
</evidence>
<dbReference type="OrthoDB" id="1912561at2759"/>
<gene>
    <name evidence="1" type="ORF">CEURO_LOCUS19026</name>
</gene>
<dbReference type="AlphaFoldDB" id="A0A9P0ZSS6"/>
<comment type="caution">
    <text evidence="1">The sequence shown here is derived from an EMBL/GenBank/DDBJ whole genome shotgun (WGS) entry which is preliminary data.</text>
</comment>
<proteinExistence type="predicted"/>
<reference evidence="1" key="1">
    <citation type="submission" date="2022-07" db="EMBL/GenBank/DDBJ databases">
        <authorList>
            <person name="Macas J."/>
            <person name="Novak P."/>
            <person name="Neumann P."/>
        </authorList>
    </citation>
    <scope>NUCLEOTIDE SEQUENCE</scope>
</reference>